<feature type="non-terminal residue" evidence="1">
    <location>
        <position position="205"/>
    </location>
</feature>
<accession>A0ACA9MKI3</accession>
<dbReference type="EMBL" id="CAJVPM010013945">
    <property type="protein sequence ID" value="CAG8598065.1"/>
    <property type="molecule type" value="Genomic_DNA"/>
</dbReference>
<feature type="non-terminal residue" evidence="1">
    <location>
        <position position="1"/>
    </location>
</feature>
<keyword evidence="2" id="KW-1185">Reference proteome</keyword>
<reference evidence="1" key="1">
    <citation type="submission" date="2021-06" db="EMBL/GenBank/DDBJ databases">
        <authorList>
            <person name="Kallberg Y."/>
            <person name="Tangrot J."/>
            <person name="Rosling A."/>
        </authorList>
    </citation>
    <scope>NUCLEOTIDE SEQUENCE</scope>
    <source>
        <strain evidence="1">AU212A</strain>
    </source>
</reference>
<name>A0ACA9MKI3_9GLOM</name>
<sequence>DDYDLEFSNYNLTSDNSYSFDQDNDTLASYHFIKNFFEHYEKPGICPEDKPITKLRCKVADYTTEYYQPPCINTIKNEVADGYYYTTQTIKQMLHTYTGLWLTNDLENSTNTDYHHDGANIRDKLLLNKEYNTVRALVDFLYPFHKATKILSRSTYATLSIMVSTIEELIYCLNNTISELDIINELKDVILSDLSRRWSSPHKYG</sequence>
<evidence type="ECO:0000313" key="2">
    <source>
        <dbReference type="Proteomes" id="UP000789860"/>
    </source>
</evidence>
<evidence type="ECO:0000313" key="1">
    <source>
        <dbReference type="EMBL" id="CAG8598065.1"/>
    </source>
</evidence>
<proteinExistence type="predicted"/>
<dbReference type="Proteomes" id="UP000789860">
    <property type="component" value="Unassembled WGS sequence"/>
</dbReference>
<protein>
    <submittedName>
        <fullName evidence="1">11259_t:CDS:1</fullName>
    </submittedName>
</protein>
<gene>
    <name evidence="1" type="ORF">SCALOS_LOCUS6824</name>
</gene>
<organism evidence="1 2">
    <name type="scientific">Scutellospora calospora</name>
    <dbReference type="NCBI Taxonomy" id="85575"/>
    <lineage>
        <taxon>Eukaryota</taxon>
        <taxon>Fungi</taxon>
        <taxon>Fungi incertae sedis</taxon>
        <taxon>Mucoromycota</taxon>
        <taxon>Glomeromycotina</taxon>
        <taxon>Glomeromycetes</taxon>
        <taxon>Diversisporales</taxon>
        <taxon>Gigasporaceae</taxon>
        <taxon>Scutellospora</taxon>
    </lineage>
</organism>
<comment type="caution">
    <text evidence="1">The sequence shown here is derived from an EMBL/GenBank/DDBJ whole genome shotgun (WGS) entry which is preliminary data.</text>
</comment>